<dbReference type="PROSITE" id="PS50089">
    <property type="entry name" value="ZF_RING_2"/>
    <property type="match status" value="1"/>
</dbReference>
<evidence type="ECO:0000313" key="18">
    <source>
        <dbReference type="EMBL" id="CAJ1952722.1"/>
    </source>
</evidence>
<comment type="pathway">
    <text evidence="3">Protein modification; protein ubiquitination.</text>
</comment>
<keyword evidence="12 15" id="KW-0472">Membrane</keyword>
<dbReference type="InterPro" id="IPR053238">
    <property type="entry name" value="RING-H2_zinc_finger"/>
</dbReference>
<dbReference type="SMART" id="SM00184">
    <property type="entry name" value="RING"/>
    <property type="match status" value="1"/>
</dbReference>
<dbReference type="PANTHER" id="PTHR14155:SF576">
    <property type="entry name" value="E3 UBIQUITIN-PROTEIN LIGASE ATL6-LIKE"/>
    <property type="match status" value="1"/>
</dbReference>
<keyword evidence="7" id="KW-0479">Metal-binding</keyword>
<feature type="transmembrane region" description="Helical" evidence="15">
    <location>
        <begin position="39"/>
        <end position="64"/>
    </location>
</feature>
<dbReference type="SUPFAM" id="SSF57850">
    <property type="entry name" value="RING/U-box"/>
    <property type="match status" value="1"/>
</dbReference>
<dbReference type="EC" id="2.3.2.27" evidence="4"/>
<protein>
    <recommendedName>
        <fullName evidence="4">RING-type E3 ubiquitin transferase</fullName>
        <ecNumber evidence="4">2.3.2.27</ecNumber>
    </recommendedName>
</protein>
<sequence length="275" mass="30341">MNIILLLILLASSSSSVSCTARAQSPSPVTPNEVTVKATLLMSLVIFLFALLLTAFCSLFVRYFSRQHPAFLRITRGLDPRVLATCPVMSYSALKLNHLKSPQNAALQCTVCLADFDDADALRLLPKCGHVFHTHCIDAWLAAHVTCPVCRGEVRAETEGKTRVRRVLEEDSGDFRVFVRSHSTGSLDGFSMKFSEDVAKKVPEDGERMKRSSSYDVVLGIGEVNVGSTKTNNKWVLTMNPPTVSGNSMIPRLWGASVVREEKEFEGAMFFHSQV</sequence>
<keyword evidence="5" id="KW-0808">Transferase</keyword>
<evidence type="ECO:0000259" key="17">
    <source>
        <dbReference type="PROSITE" id="PS50089"/>
    </source>
</evidence>
<evidence type="ECO:0000256" key="11">
    <source>
        <dbReference type="ARBA" id="ARBA00022989"/>
    </source>
</evidence>
<feature type="chain" id="PRO_5041656685" description="RING-type E3 ubiquitin transferase" evidence="16">
    <location>
        <begin position="20"/>
        <end position="275"/>
    </location>
</feature>
<keyword evidence="11 15" id="KW-1133">Transmembrane helix</keyword>
<keyword evidence="19" id="KW-1185">Reference proteome</keyword>
<dbReference type="GO" id="GO:0061630">
    <property type="term" value="F:ubiquitin protein ligase activity"/>
    <property type="evidence" value="ECO:0007669"/>
    <property type="project" value="UniProtKB-EC"/>
</dbReference>
<comment type="similarity">
    <text evidence="13">Belongs to the RING-type zinc finger family. ATL subfamily.</text>
</comment>
<dbReference type="FunFam" id="3.30.40.10:FF:000187">
    <property type="entry name" value="E3 ubiquitin-protein ligase ATL6"/>
    <property type="match status" value="1"/>
</dbReference>
<keyword evidence="6 15" id="KW-0812">Transmembrane</keyword>
<gene>
    <name evidence="18" type="ORF">AYBTSS11_LOCUS15451</name>
</gene>
<evidence type="ECO:0000256" key="9">
    <source>
        <dbReference type="ARBA" id="ARBA00022786"/>
    </source>
</evidence>
<proteinExistence type="inferred from homology"/>
<keyword evidence="16" id="KW-0732">Signal</keyword>
<evidence type="ECO:0000256" key="7">
    <source>
        <dbReference type="ARBA" id="ARBA00022723"/>
    </source>
</evidence>
<dbReference type="PANTHER" id="PTHR14155">
    <property type="entry name" value="RING FINGER DOMAIN-CONTAINING"/>
    <property type="match status" value="1"/>
</dbReference>
<comment type="catalytic activity">
    <reaction evidence="1">
        <text>S-ubiquitinyl-[E2 ubiquitin-conjugating enzyme]-L-cysteine + [acceptor protein]-L-lysine = [E2 ubiquitin-conjugating enzyme]-L-cysteine + N(6)-ubiquitinyl-[acceptor protein]-L-lysine.</text>
        <dbReference type="EC" id="2.3.2.27"/>
    </reaction>
</comment>
<evidence type="ECO:0000256" key="2">
    <source>
        <dbReference type="ARBA" id="ARBA00004167"/>
    </source>
</evidence>
<dbReference type="Pfam" id="PF13639">
    <property type="entry name" value="zf-RING_2"/>
    <property type="match status" value="1"/>
</dbReference>
<evidence type="ECO:0000256" key="12">
    <source>
        <dbReference type="ARBA" id="ARBA00023136"/>
    </source>
</evidence>
<feature type="signal peptide" evidence="16">
    <location>
        <begin position="1"/>
        <end position="19"/>
    </location>
</feature>
<dbReference type="Proteomes" id="UP001189624">
    <property type="component" value="Chromosome 4"/>
</dbReference>
<keyword evidence="9" id="KW-0833">Ubl conjugation pathway</keyword>
<organism evidence="18 19">
    <name type="scientific">Sphenostylis stenocarpa</name>
    <dbReference type="NCBI Taxonomy" id="92480"/>
    <lineage>
        <taxon>Eukaryota</taxon>
        <taxon>Viridiplantae</taxon>
        <taxon>Streptophyta</taxon>
        <taxon>Embryophyta</taxon>
        <taxon>Tracheophyta</taxon>
        <taxon>Spermatophyta</taxon>
        <taxon>Magnoliopsida</taxon>
        <taxon>eudicotyledons</taxon>
        <taxon>Gunneridae</taxon>
        <taxon>Pentapetalae</taxon>
        <taxon>rosids</taxon>
        <taxon>fabids</taxon>
        <taxon>Fabales</taxon>
        <taxon>Fabaceae</taxon>
        <taxon>Papilionoideae</taxon>
        <taxon>50 kb inversion clade</taxon>
        <taxon>NPAAA clade</taxon>
        <taxon>indigoferoid/millettioid clade</taxon>
        <taxon>Phaseoleae</taxon>
        <taxon>Sphenostylis</taxon>
    </lineage>
</organism>
<evidence type="ECO:0000256" key="1">
    <source>
        <dbReference type="ARBA" id="ARBA00000900"/>
    </source>
</evidence>
<dbReference type="Gramene" id="rna-AYBTSS11_LOCUS15451">
    <property type="protein sequence ID" value="CAJ1952722.1"/>
    <property type="gene ID" value="gene-AYBTSS11_LOCUS15451"/>
</dbReference>
<evidence type="ECO:0000256" key="16">
    <source>
        <dbReference type="SAM" id="SignalP"/>
    </source>
</evidence>
<dbReference type="GO" id="GO:0016020">
    <property type="term" value="C:membrane"/>
    <property type="evidence" value="ECO:0007669"/>
    <property type="project" value="UniProtKB-SubCell"/>
</dbReference>
<dbReference type="InterPro" id="IPR001841">
    <property type="entry name" value="Znf_RING"/>
</dbReference>
<dbReference type="AlphaFoldDB" id="A0AA86SDA0"/>
<dbReference type="GO" id="GO:0008270">
    <property type="term" value="F:zinc ion binding"/>
    <property type="evidence" value="ECO:0007669"/>
    <property type="project" value="UniProtKB-KW"/>
</dbReference>
<name>A0AA86SDA0_9FABA</name>
<evidence type="ECO:0000256" key="14">
    <source>
        <dbReference type="PROSITE-ProRule" id="PRU00175"/>
    </source>
</evidence>
<evidence type="ECO:0000313" key="19">
    <source>
        <dbReference type="Proteomes" id="UP001189624"/>
    </source>
</evidence>
<evidence type="ECO:0000256" key="4">
    <source>
        <dbReference type="ARBA" id="ARBA00012483"/>
    </source>
</evidence>
<dbReference type="CDD" id="cd16461">
    <property type="entry name" value="RING-H2_EL5-like"/>
    <property type="match status" value="1"/>
</dbReference>
<reference evidence="18" key="1">
    <citation type="submission" date="2023-10" db="EMBL/GenBank/DDBJ databases">
        <authorList>
            <person name="Domelevo Entfellner J.-B."/>
        </authorList>
    </citation>
    <scope>NUCLEOTIDE SEQUENCE</scope>
</reference>
<evidence type="ECO:0000256" key="3">
    <source>
        <dbReference type="ARBA" id="ARBA00004906"/>
    </source>
</evidence>
<feature type="domain" description="RING-type" evidence="17">
    <location>
        <begin position="109"/>
        <end position="151"/>
    </location>
</feature>
<evidence type="ECO:0000256" key="6">
    <source>
        <dbReference type="ARBA" id="ARBA00022692"/>
    </source>
</evidence>
<comment type="subcellular location">
    <subcellularLocation>
        <location evidence="2">Membrane</location>
        <topology evidence="2">Single-pass membrane protein</topology>
    </subcellularLocation>
</comment>
<dbReference type="InterPro" id="IPR013083">
    <property type="entry name" value="Znf_RING/FYVE/PHD"/>
</dbReference>
<evidence type="ECO:0000256" key="8">
    <source>
        <dbReference type="ARBA" id="ARBA00022771"/>
    </source>
</evidence>
<evidence type="ECO:0000256" key="10">
    <source>
        <dbReference type="ARBA" id="ARBA00022833"/>
    </source>
</evidence>
<dbReference type="Gene3D" id="3.30.40.10">
    <property type="entry name" value="Zinc/RING finger domain, C3HC4 (zinc finger)"/>
    <property type="match status" value="1"/>
</dbReference>
<accession>A0AA86SDA0</accession>
<keyword evidence="8 14" id="KW-0863">Zinc-finger</keyword>
<evidence type="ECO:0000256" key="15">
    <source>
        <dbReference type="SAM" id="Phobius"/>
    </source>
</evidence>
<keyword evidence="10" id="KW-0862">Zinc</keyword>
<evidence type="ECO:0000256" key="13">
    <source>
        <dbReference type="ARBA" id="ARBA00024209"/>
    </source>
</evidence>
<dbReference type="EMBL" id="OY731401">
    <property type="protein sequence ID" value="CAJ1952722.1"/>
    <property type="molecule type" value="Genomic_DNA"/>
</dbReference>
<evidence type="ECO:0000256" key="5">
    <source>
        <dbReference type="ARBA" id="ARBA00022679"/>
    </source>
</evidence>